<dbReference type="Gene3D" id="3.40.50.1820">
    <property type="entry name" value="alpha/beta hydrolase"/>
    <property type="match status" value="1"/>
</dbReference>
<accession>A0A6M9Q1U6</accession>
<dbReference type="InterPro" id="IPR000073">
    <property type="entry name" value="AB_hydrolase_1"/>
</dbReference>
<dbReference type="GO" id="GO:0047570">
    <property type="term" value="F:3-oxoadipate enol-lactonase activity"/>
    <property type="evidence" value="ECO:0007669"/>
    <property type="project" value="InterPro"/>
</dbReference>
<dbReference type="Proteomes" id="UP000500806">
    <property type="component" value="Chromosome"/>
</dbReference>
<organism evidence="2 3">
    <name type="scientific">Polynucleobacter antarcticus</name>
    <dbReference type="NCBI Taxonomy" id="1743162"/>
    <lineage>
        <taxon>Bacteria</taxon>
        <taxon>Pseudomonadati</taxon>
        <taxon>Pseudomonadota</taxon>
        <taxon>Betaproteobacteria</taxon>
        <taxon>Burkholderiales</taxon>
        <taxon>Burkholderiaceae</taxon>
        <taxon>Polynucleobacter</taxon>
    </lineage>
</organism>
<dbReference type="GO" id="GO:0042952">
    <property type="term" value="P:beta-ketoadipate pathway"/>
    <property type="evidence" value="ECO:0007669"/>
    <property type="project" value="InterPro"/>
</dbReference>
<dbReference type="SUPFAM" id="SSF53474">
    <property type="entry name" value="alpha/beta-Hydrolases"/>
    <property type="match status" value="1"/>
</dbReference>
<dbReference type="RefSeq" id="WP_173942379.1">
    <property type="nucleotide sequence ID" value="NZ_CBCSCD010000003.1"/>
</dbReference>
<gene>
    <name evidence="2" type="primary">pcaD</name>
    <name evidence="2" type="ORF">DCO16_03560</name>
</gene>
<proteinExistence type="predicted"/>
<evidence type="ECO:0000259" key="1">
    <source>
        <dbReference type="Pfam" id="PF00561"/>
    </source>
</evidence>
<dbReference type="PRINTS" id="PR00412">
    <property type="entry name" value="EPOXHYDRLASE"/>
</dbReference>
<dbReference type="InterPro" id="IPR029058">
    <property type="entry name" value="AB_hydrolase_fold"/>
</dbReference>
<dbReference type="EMBL" id="CP028941">
    <property type="protein sequence ID" value="QKM62233.1"/>
    <property type="molecule type" value="Genomic_DNA"/>
</dbReference>
<evidence type="ECO:0000313" key="2">
    <source>
        <dbReference type="EMBL" id="QKM62233.1"/>
    </source>
</evidence>
<feature type="domain" description="AB hydrolase-1" evidence="1">
    <location>
        <begin position="31"/>
        <end position="131"/>
    </location>
</feature>
<dbReference type="PANTHER" id="PTHR43798">
    <property type="entry name" value="MONOACYLGLYCEROL LIPASE"/>
    <property type="match status" value="1"/>
</dbReference>
<sequence length="263" mass="29113">MKQFINANQIKMAYQIDGPIDGPSVFMSNSLMSSLEMWDSNIRSLTDRYRVVRYDTRGHGQSEVTPGPYSISLLATDLVALMDALNIKQAHLVGLSMGGMICQYIGAHHPERVLSLSLCDTASEMPPRSLWEERFAIAKEKGIAGLVDGTIGRWFLKDFIEREPNQIEVVKKMILGTPLEGYLGCASAVRDMAQSTMLLKIKAPTMVLLGKQDPACTIDQATVLHRLISHSSMTVIDQAAHLSNIEKPSEFNSVLRKFLDSVS</sequence>
<dbReference type="InterPro" id="IPR026968">
    <property type="entry name" value="PcaD/CatD"/>
</dbReference>
<keyword evidence="3" id="KW-1185">Reference proteome</keyword>
<dbReference type="AlphaFoldDB" id="A0A6M9Q1U6"/>
<dbReference type="NCBIfam" id="TIGR02427">
    <property type="entry name" value="protocat_pcaD"/>
    <property type="match status" value="1"/>
</dbReference>
<dbReference type="Pfam" id="PF00561">
    <property type="entry name" value="Abhydrolase_1"/>
    <property type="match status" value="1"/>
</dbReference>
<evidence type="ECO:0000313" key="3">
    <source>
        <dbReference type="Proteomes" id="UP000500806"/>
    </source>
</evidence>
<dbReference type="InterPro" id="IPR050266">
    <property type="entry name" value="AB_hydrolase_sf"/>
</dbReference>
<protein>
    <submittedName>
        <fullName evidence="2">3-oxoadipate enol-lactonase</fullName>
    </submittedName>
</protein>
<dbReference type="KEGG" id="pani:DCO16_03560"/>
<dbReference type="InterPro" id="IPR000639">
    <property type="entry name" value="Epox_hydrolase-like"/>
</dbReference>
<reference evidence="2 3" key="1">
    <citation type="submission" date="2018-04" db="EMBL/GenBank/DDBJ databases">
        <title>Polynucleobacter sp. LimPoW16 genome.</title>
        <authorList>
            <person name="Hahn M.W."/>
        </authorList>
    </citation>
    <scope>NUCLEOTIDE SEQUENCE [LARGE SCALE GENOMIC DNA]</scope>
    <source>
        <strain evidence="2 3">LimPoW16</strain>
    </source>
</reference>
<dbReference type="PRINTS" id="PR00111">
    <property type="entry name" value="ABHYDROLASE"/>
</dbReference>
<name>A0A6M9Q1U6_9BURK</name>